<dbReference type="GO" id="GO:0016746">
    <property type="term" value="F:acyltransferase activity"/>
    <property type="evidence" value="ECO:0007669"/>
    <property type="project" value="UniProtKB-KW"/>
</dbReference>
<feature type="transmembrane region" description="Helical" evidence="1">
    <location>
        <begin position="235"/>
        <end position="257"/>
    </location>
</feature>
<evidence type="ECO:0000256" key="1">
    <source>
        <dbReference type="SAM" id="Phobius"/>
    </source>
</evidence>
<sequence>MTSPDGSPVLGARGSDGSNLITVYRSRNRDLTAQANQRIRSILTTRSSRNIIARYVDPAVHHTRLRPHPPVLSLPRLRLCLRRRLLLLRLVVVVVVVLSNASVTMADADLRATSIREVREKISELCPSVAERGTSHLDIYVVVFSLGFSKPLLFWSYLGFLGSDRGSSEEIFVGIEGVVAAPSRGIRGDGVRLGSNFGAEDSRGAVVYCSILGTSSGYASSVYPRIWFITRVEDFLGIILLAALIFCLIFLLLLLLFHSYLALTNQTTYELARRKRVLYLRGVPDRVYPFSKGICRNLYTFCCSREKFYILEEVPPMEELQARARPYTWREIISCRCC</sequence>
<keyword evidence="1" id="KW-1133">Transmembrane helix</keyword>
<reference evidence="2 3" key="1">
    <citation type="journal article" date="2016" name="DNA Res.">
        <title>The draft genome of MD-2 pineapple using hybrid error correction of long reads.</title>
        <authorList>
            <person name="Redwan R.M."/>
            <person name="Saidin A."/>
            <person name="Kumar S.V."/>
        </authorList>
    </citation>
    <scope>NUCLEOTIDE SEQUENCE [LARGE SCALE GENOMIC DNA]</scope>
    <source>
        <strain evidence="3">cv. MD2</strain>
        <tissue evidence="2">Leaf</tissue>
    </source>
</reference>
<dbReference type="EMBL" id="LSRQ01000212">
    <property type="protein sequence ID" value="OAY84511.1"/>
    <property type="molecule type" value="Genomic_DNA"/>
</dbReference>
<dbReference type="Proteomes" id="UP000092600">
    <property type="component" value="Unassembled WGS sequence"/>
</dbReference>
<keyword evidence="2" id="KW-0012">Acyltransferase</keyword>
<organism evidence="2 3">
    <name type="scientific">Ananas comosus</name>
    <name type="common">Pineapple</name>
    <name type="synonym">Ananas ananas</name>
    <dbReference type="NCBI Taxonomy" id="4615"/>
    <lineage>
        <taxon>Eukaryota</taxon>
        <taxon>Viridiplantae</taxon>
        <taxon>Streptophyta</taxon>
        <taxon>Embryophyta</taxon>
        <taxon>Tracheophyta</taxon>
        <taxon>Spermatophyta</taxon>
        <taxon>Magnoliopsida</taxon>
        <taxon>Liliopsida</taxon>
        <taxon>Poales</taxon>
        <taxon>Bromeliaceae</taxon>
        <taxon>Bromelioideae</taxon>
        <taxon>Ananas</taxon>
    </lineage>
</organism>
<keyword evidence="1" id="KW-0472">Membrane</keyword>
<evidence type="ECO:0000313" key="3">
    <source>
        <dbReference type="Proteomes" id="UP000092600"/>
    </source>
</evidence>
<feature type="transmembrane region" description="Helical" evidence="1">
    <location>
        <begin position="139"/>
        <end position="158"/>
    </location>
</feature>
<accession>A0A199W5I6</accession>
<protein>
    <submittedName>
        <fullName evidence="2">Protein S-acyltransferase 10</fullName>
    </submittedName>
</protein>
<keyword evidence="2" id="KW-0808">Transferase</keyword>
<name>A0A199W5I6_ANACO</name>
<evidence type="ECO:0000313" key="2">
    <source>
        <dbReference type="EMBL" id="OAY84511.1"/>
    </source>
</evidence>
<proteinExistence type="predicted"/>
<keyword evidence="1" id="KW-0812">Transmembrane</keyword>
<comment type="caution">
    <text evidence="2">The sequence shown here is derived from an EMBL/GenBank/DDBJ whole genome shotgun (WGS) entry which is preliminary data.</text>
</comment>
<feature type="transmembrane region" description="Helical" evidence="1">
    <location>
        <begin position="86"/>
        <end position="106"/>
    </location>
</feature>
<dbReference type="AlphaFoldDB" id="A0A199W5I6"/>
<gene>
    <name evidence="2" type="ORF">ACMD2_17031</name>
</gene>